<dbReference type="PANTHER" id="PTHR32309">
    <property type="entry name" value="TYROSINE-PROTEIN KINASE"/>
    <property type="match status" value="1"/>
</dbReference>
<dbReference type="PANTHER" id="PTHR32309:SF13">
    <property type="entry name" value="FERRIC ENTEROBACTIN TRANSPORT PROTEIN FEPE"/>
    <property type="match status" value="1"/>
</dbReference>
<dbReference type="CDD" id="cd05387">
    <property type="entry name" value="BY-kinase"/>
    <property type="match status" value="1"/>
</dbReference>
<comment type="catalytic activity">
    <reaction evidence="8">
        <text>L-tyrosyl-[protein] + ATP = O-phospho-L-tyrosyl-[protein] + ADP + H(+)</text>
        <dbReference type="Rhea" id="RHEA:10596"/>
        <dbReference type="Rhea" id="RHEA-COMP:10136"/>
        <dbReference type="Rhea" id="RHEA-COMP:20101"/>
        <dbReference type="ChEBI" id="CHEBI:15378"/>
        <dbReference type="ChEBI" id="CHEBI:30616"/>
        <dbReference type="ChEBI" id="CHEBI:46858"/>
        <dbReference type="ChEBI" id="CHEBI:61978"/>
        <dbReference type="ChEBI" id="CHEBI:456216"/>
        <dbReference type="EC" id="2.7.10.2"/>
    </reaction>
</comment>
<comment type="similarity">
    <text evidence="1">Belongs to the CpsD/CapB family.</text>
</comment>
<keyword evidence="5" id="KW-0418">Kinase</keyword>
<dbReference type="GO" id="GO:0005886">
    <property type="term" value="C:plasma membrane"/>
    <property type="evidence" value="ECO:0007669"/>
    <property type="project" value="TreeGrafter"/>
</dbReference>
<dbReference type="InterPro" id="IPR005702">
    <property type="entry name" value="Wzc-like_C"/>
</dbReference>
<gene>
    <name evidence="10" type="ORF">AZF04_10785</name>
</gene>
<evidence type="ECO:0000256" key="2">
    <source>
        <dbReference type="ARBA" id="ARBA00011903"/>
    </source>
</evidence>
<keyword evidence="4" id="KW-0547">Nucleotide-binding</keyword>
<dbReference type="InterPro" id="IPR027417">
    <property type="entry name" value="P-loop_NTPase"/>
</dbReference>
<sequence length="214" mass="23870">MVLKKKIQVKKHPDSQISEEFDLIRMNMEFSSIENQCRTIAITSANEGEGKSTITANLALSLAEDGKRVLILDMNVRNPAIHKIFHIKNSLGLTNVLIGQKHIEEVILQTGDPLIGVVVSGPIPYNSERLYKSPLMEKVLEKAKQLYDFVLIDTPSILNESDTKVISSKSEGVIMIVQHGKTEDQSAIEAKKLLQIAKAKLIGVIVNRRRKVTF</sequence>
<name>A0A162D146_9BACI</name>
<keyword evidence="3" id="KW-0808">Transferase</keyword>
<dbReference type="STRING" id="519424.AZF04_10785"/>
<keyword evidence="6" id="KW-0067">ATP-binding</keyword>
<keyword evidence="7" id="KW-0829">Tyrosine-protein kinase</keyword>
<dbReference type="RefSeq" id="WP_061949798.1">
    <property type="nucleotide sequence ID" value="NZ_LTAO01000036.1"/>
</dbReference>
<dbReference type="InterPro" id="IPR050445">
    <property type="entry name" value="Bact_polysacc_biosynth/exp"/>
</dbReference>
<dbReference type="InterPro" id="IPR025669">
    <property type="entry name" value="AAA_dom"/>
</dbReference>
<accession>A0A162D146</accession>
<evidence type="ECO:0000256" key="1">
    <source>
        <dbReference type="ARBA" id="ARBA00007316"/>
    </source>
</evidence>
<evidence type="ECO:0000256" key="3">
    <source>
        <dbReference type="ARBA" id="ARBA00022679"/>
    </source>
</evidence>
<evidence type="ECO:0000256" key="8">
    <source>
        <dbReference type="ARBA" id="ARBA00051245"/>
    </source>
</evidence>
<dbReference type="GO" id="GO:0004715">
    <property type="term" value="F:non-membrane spanning protein tyrosine kinase activity"/>
    <property type="evidence" value="ECO:0007669"/>
    <property type="project" value="UniProtKB-EC"/>
</dbReference>
<dbReference type="AlphaFoldDB" id="A0A162D146"/>
<dbReference type="NCBIfam" id="TIGR01007">
    <property type="entry name" value="eps_fam"/>
    <property type="match status" value="1"/>
</dbReference>
<keyword evidence="11" id="KW-1185">Reference proteome</keyword>
<protein>
    <recommendedName>
        <fullName evidence="2">non-specific protein-tyrosine kinase</fullName>
        <ecNumber evidence="2">2.7.10.2</ecNumber>
    </recommendedName>
</protein>
<evidence type="ECO:0000256" key="5">
    <source>
        <dbReference type="ARBA" id="ARBA00022777"/>
    </source>
</evidence>
<dbReference type="EMBL" id="LTAO01000036">
    <property type="protein sequence ID" value="KYG27668.1"/>
    <property type="molecule type" value="Genomic_DNA"/>
</dbReference>
<dbReference type="OrthoDB" id="9794577at2"/>
<feature type="domain" description="AAA" evidence="9">
    <location>
        <begin position="38"/>
        <end position="179"/>
    </location>
</feature>
<dbReference type="SUPFAM" id="SSF52540">
    <property type="entry name" value="P-loop containing nucleoside triphosphate hydrolases"/>
    <property type="match status" value="1"/>
</dbReference>
<dbReference type="EC" id="2.7.10.2" evidence="2"/>
<reference evidence="10" key="1">
    <citation type="submission" date="2016-02" db="EMBL/GenBank/DDBJ databases">
        <title>Genome sequence of Bacillus trypoxylicola KCTC 13244(T).</title>
        <authorList>
            <person name="Jeong H."/>
            <person name="Park S.-H."/>
            <person name="Choi S.-K."/>
        </authorList>
    </citation>
    <scope>NUCLEOTIDE SEQUENCE [LARGE SCALE GENOMIC DNA]</scope>
    <source>
        <strain evidence="10">KCTC 13244</strain>
    </source>
</reference>
<evidence type="ECO:0000256" key="4">
    <source>
        <dbReference type="ARBA" id="ARBA00022741"/>
    </source>
</evidence>
<dbReference type="Proteomes" id="UP000075806">
    <property type="component" value="Unassembled WGS sequence"/>
</dbReference>
<evidence type="ECO:0000256" key="7">
    <source>
        <dbReference type="ARBA" id="ARBA00023137"/>
    </source>
</evidence>
<organism evidence="10 11">
    <name type="scientific">Alkalihalobacillus trypoxylicola</name>
    <dbReference type="NCBI Taxonomy" id="519424"/>
    <lineage>
        <taxon>Bacteria</taxon>
        <taxon>Bacillati</taxon>
        <taxon>Bacillota</taxon>
        <taxon>Bacilli</taxon>
        <taxon>Bacillales</taxon>
        <taxon>Bacillaceae</taxon>
        <taxon>Alkalihalobacillus</taxon>
    </lineage>
</organism>
<evidence type="ECO:0000313" key="11">
    <source>
        <dbReference type="Proteomes" id="UP000075806"/>
    </source>
</evidence>
<proteinExistence type="inferred from homology"/>
<evidence type="ECO:0000256" key="6">
    <source>
        <dbReference type="ARBA" id="ARBA00022840"/>
    </source>
</evidence>
<comment type="caution">
    <text evidence="10">The sequence shown here is derived from an EMBL/GenBank/DDBJ whole genome shotgun (WGS) entry which is preliminary data.</text>
</comment>
<evidence type="ECO:0000259" key="9">
    <source>
        <dbReference type="Pfam" id="PF13614"/>
    </source>
</evidence>
<dbReference type="GO" id="GO:0005524">
    <property type="term" value="F:ATP binding"/>
    <property type="evidence" value="ECO:0007669"/>
    <property type="project" value="UniProtKB-KW"/>
</dbReference>
<evidence type="ECO:0000313" key="10">
    <source>
        <dbReference type="EMBL" id="KYG27668.1"/>
    </source>
</evidence>
<dbReference type="Pfam" id="PF13614">
    <property type="entry name" value="AAA_31"/>
    <property type="match status" value="1"/>
</dbReference>
<dbReference type="Gene3D" id="3.40.50.300">
    <property type="entry name" value="P-loop containing nucleotide triphosphate hydrolases"/>
    <property type="match status" value="1"/>
</dbReference>